<evidence type="ECO:0000256" key="2">
    <source>
        <dbReference type="SAM" id="Phobius"/>
    </source>
</evidence>
<keyword evidence="2" id="KW-0472">Membrane</keyword>
<dbReference type="EMBL" id="POTQ01000009">
    <property type="protein sequence ID" value="PNV57937.1"/>
    <property type="molecule type" value="Genomic_DNA"/>
</dbReference>
<keyword evidence="2" id="KW-1133">Transmembrane helix</keyword>
<feature type="transmembrane region" description="Helical" evidence="2">
    <location>
        <begin position="69"/>
        <end position="88"/>
    </location>
</feature>
<dbReference type="AlphaFoldDB" id="A0A2K2TIW3"/>
<proteinExistence type="predicted"/>
<gene>
    <name evidence="3" type="ORF">C1Y38_05545</name>
</gene>
<sequence length="91" mass="10495">MAIRKSTTNADKKSKKKGRSKQPRHQYIRHPVQNYRRIKAVSTAKVNERKKEIEDGKDFNGYQVQQNKMLLVVVAIFAGVLVLLELLGKFL</sequence>
<accession>A0A2K2TIW3</accession>
<protein>
    <submittedName>
        <fullName evidence="3">Uncharacterized protein</fullName>
    </submittedName>
</protein>
<evidence type="ECO:0000256" key="1">
    <source>
        <dbReference type="SAM" id="MobiDB-lite"/>
    </source>
</evidence>
<name>A0A2K2TIW3_LIMFE</name>
<feature type="region of interest" description="Disordered" evidence="1">
    <location>
        <begin position="1"/>
        <end position="25"/>
    </location>
</feature>
<feature type="compositionally biased region" description="Basic residues" evidence="1">
    <location>
        <begin position="13"/>
        <end position="25"/>
    </location>
</feature>
<comment type="caution">
    <text evidence="3">The sequence shown here is derived from an EMBL/GenBank/DDBJ whole genome shotgun (WGS) entry which is preliminary data.</text>
</comment>
<dbReference type="Proteomes" id="UP000236514">
    <property type="component" value="Unassembled WGS sequence"/>
</dbReference>
<keyword evidence="2" id="KW-0812">Transmembrane</keyword>
<evidence type="ECO:0000313" key="4">
    <source>
        <dbReference type="Proteomes" id="UP000236514"/>
    </source>
</evidence>
<reference evidence="3 4" key="1">
    <citation type="submission" date="2018-01" db="EMBL/GenBank/DDBJ databases">
        <title>Draft genome sequence of the feruloyl esterase-producing strain Lactobacillus fermentum CRL 1446, isolated from artisanal goat milk cheese.</title>
        <authorList>
            <person name="Abeijon Mukdsi M.C."/>
            <person name="Saavedra L."/>
            <person name="Gauffin Cano M.P."/>
            <person name="Hebert E.M."/>
            <person name="Medina R.B."/>
        </authorList>
    </citation>
    <scope>NUCLEOTIDE SEQUENCE [LARGE SCALE GENOMIC DNA]</scope>
    <source>
        <strain evidence="3 4">CRL 1446</strain>
    </source>
</reference>
<evidence type="ECO:0000313" key="3">
    <source>
        <dbReference type="EMBL" id="PNV57937.1"/>
    </source>
</evidence>
<organism evidence="3 4">
    <name type="scientific">Limosilactobacillus fermentum</name>
    <name type="common">Lactobacillus fermentum</name>
    <dbReference type="NCBI Taxonomy" id="1613"/>
    <lineage>
        <taxon>Bacteria</taxon>
        <taxon>Bacillati</taxon>
        <taxon>Bacillota</taxon>
        <taxon>Bacilli</taxon>
        <taxon>Lactobacillales</taxon>
        <taxon>Lactobacillaceae</taxon>
        <taxon>Limosilactobacillus</taxon>
    </lineage>
</organism>
<dbReference type="RefSeq" id="WP_021350061.1">
    <property type="nucleotide sequence ID" value="NZ_JAHBRU010000143.1"/>
</dbReference>